<keyword evidence="3 5" id="KW-1133">Transmembrane helix</keyword>
<feature type="transmembrane region" description="Helical" evidence="5">
    <location>
        <begin position="20"/>
        <end position="52"/>
    </location>
</feature>
<feature type="transmembrane region" description="Helical" evidence="5">
    <location>
        <begin position="160"/>
        <end position="177"/>
    </location>
</feature>
<feature type="domain" description="O-antigen ligase-related" evidence="6">
    <location>
        <begin position="199"/>
        <end position="355"/>
    </location>
</feature>
<feature type="transmembrane region" description="Helical" evidence="5">
    <location>
        <begin position="98"/>
        <end position="115"/>
    </location>
</feature>
<dbReference type="EMBL" id="SHLI01000001">
    <property type="protein sequence ID" value="RZU99408.1"/>
    <property type="molecule type" value="Genomic_DNA"/>
</dbReference>
<feature type="transmembrane region" description="Helical" evidence="5">
    <location>
        <begin position="189"/>
        <end position="208"/>
    </location>
</feature>
<dbReference type="OrthoDB" id="8576060at2"/>
<dbReference type="AlphaFoldDB" id="A0A4Q8D207"/>
<evidence type="ECO:0000259" key="6">
    <source>
        <dbReference type="Pfam" id="PF04932"/>
    </source>
</evidence>
<evidence type="ECO:0000256" key="4">
    <source>
        <dbReference type="ARBA" id="ARBA00023136"/>
    </source>
</evidence>
<dbReference type="Pfam" id="PF04932">
    <property type="entry name" value="Wzy_C"/>
    <property type="match status" value="1"/>
</dbReference>
<name>A0A4Q8D207_9GAMM</name>
<evidence type="ECO:0000313" key="7">
    <source>
        <dbReference type="EMBL" id="RZU99408.1"/>
    </source>
</evidence>
<evidence type="ECO:0000256" key="2">
    <source>
        <dbReference type="ARBA" id="ARBA00022692"/>
    </source>
</evidence>
<dbReference type="PANTHER" id="PTHR37422:SF13">
    <property type="entry name" value="LIPOPOLYSACCHARIDE BIOSYNTHESIS PROTEIN PA4999-RELATED"/>
    <property type="match status" value="1"/>
</dbReference>
<dbReference type="GO" id="GO:0016020">
    <property type="term" value="C:membrane"/>
    <property type="evidence" value="ECO:0007669"/>
    <property type="project" value="UniProtKB-SubCell"/>
</dbReference>
<comment type="subcellular location">
    <subcellularLocation>
        <location evidence="1">Membrane</location>
        <topology evidence="1">Multi-pass membrane protein</topology>
    </subcellularLocation>
</comment>
<feature type="transmembrane region" description="Helical" evidence="5">
    <location>
        <begin position="64"/>
        <end position="86"/>
    </location>
</feature>
<feature type="transmembrane region" description="Helical" evidence="5">
    <location>
        <begin position="348"/>
        <end position="370"/>
    </location>
</feature>
<evidence type="ECO:0000256" key="5">
    <source>
        <dbReference type="SAM" id="Phobius"/>
    </source>
</evidence>
<comment type="caution">
    <text evidence="7">The sequence shown here is derived from an EMBL/GenBank/DDBJ whole genome shotgun (WGS) entry which is preliminary data.</text>
</comment>
<gene>
    <name evidence="7" type="ORF">EV698_1698</name>
</gene>
<keyword evidence="4 5" id="KW-0472">Membrane</keyword>
<accession>A0A4Q8D207</accession>
<dbReference type="PANTHER" id="PTHR37422">
    <property type="entry name" value="TEICHURONIC ACID BIOSYNTHESIS PROTEIN TUAE"/>
    <property type="match status" value="1"/>
</dbReference>
<evidence type="ECO:0000256" key="1">
    <source>
        <dbReference type="ARBA" id="ARBA00004141"/>
    </source>
</evidence>
<feature type="transmembrane region" description="Helical" evidence="5">
    <location>
        <begin position="237"/>
        <end position="256"/>
    </location>
</feature>
<dbReference type="GO" id="GO:0016874">
    <property type="term" value="F:ligase activity"/>
    <property type="evidence" value="ECO:0007669"/>
    <property type="project" value="UniProtKB-KW"/>
</dbReference>
<dbReference type="RefSeq" id="WP_130503642.1">
    <property type="nucleotide sequence ID" value="NZ_SHLI01000001.1"/>
</dbReference>
<feature type="transmembrane region" description="Helical" evidence="5">
    <location>
        <begin position="214"/>
        <end position="230"/>
    </location>
</feature>
<keyword evidence="2 5" id="KW-0812">Transmembrane</keyword>
<proteinExistence type="predicted"/>
<protein>
    <submittedName>
        <fullName evidence="7">O-antigen ligase</fullName>
    </submittedName>
</protein>
<keyword evidence="8" id="KW-1185">Reference proteome</keyword>
<evidence type="ECO:0000313" key="8">
    <source>
        <dbReference type="Proteomes" id="UP000292298"/>
    </source>
</evidence>
<dbReference type="Proteomes" id="UP000292298">
    <property type="component" value="Unassembled WGS sequence"/>
</dbReference>
<feature type="transmembrane region" description="Helical" evidence="5">
    <location>
        <begin position="382"/>
        <end position="404"/>
    </location>
</feature>
<dbReference type="InterPro" id="IPR051533">
    <property type="entry name" value="WaaL-like"/>
</dbReference>
<dbReference type="InterPro" id="IPR007016">
    <property type="entry name" value="O-antigen_ligase-rel_domated"/>
</dbReference>
<evidence type="ECO:0000256" key="3">
    <source>
        <dbReference type="ARBA" id="ARBA00022989"/>
    </source>
</evidence>
<feature type="transmembrane region" description="Helical" evidence="5">
    <location>
        <begin position="122"/>
        <end position="140"/>
    </location>
</feature>
<feature type="transmembrane region" description="Helical" evidence="5">
    <location>
        <begin position="410"/>
        <end position="427"/>
    </location>
</feature>
<organism evidence="7 8">
    <name type="scientific">Spiribacter vilamensis</name>
    <dbReference type="NCBI Taxonomy" id="531306"/>
    <lineage>
        <taxon>Bacteria</taxon>
        <taxon>Pseudomonadati</taxon>
        <taxon>Pseudomonadota</taxon>
        <taxon>Gammaproteobacteria</taxon>
        <taxon>Chromatiales</taxon>
        <taxon>Ectothiorhodospiraceae</taxon>
        <taxon>Spiribacter</taxon>
    </lineage>
</organism>
<sequence>MRKLNINAGGFAHSATDNSLAFGIFLLPTLSLALPSGYSYGIIIILLSAIAIRVFDSEKYQSGFALSTPVSLIILSLVLYAVFWIGDAALRGEGVSDFDRPIRFLIAALCLSVIARTRIDSAWLWMGLGLGSINAGSVALWQWTVNGASRASGFAPTNKFGLIAITMALMCLSGLIWSTSTSCSGKKRFFISGLLVIGSFFGFTAAMLSGSRGAWIALIPATIVYSLVLTRILQAKYILRLTSMLGLFVILLVYILPTSNIVNRLEDAGSQLEAYVNGDFVGGSVGFRLEMWKGAGLLFIERPYIGWGELGYYSKMHELETNGAIQEHTARFTHAHNDWFNVLAKKGLAGGLILLAVYFTPLVFFIQTTLRAGRAKVVNTHMLALSVSGIVLVCSFMSVGIAQVTFNRNIGIMFYAFMIAVLVGLLARDRLPQEN</sequence>
<reference evidence="7 8" key="1">
    <citation type="submission" date="2019-02" db="EMBL/GenBank/DDBJ databases">
        <title>Genomic Encyclopedia of Type Strains, Phase IV (KMG-IV): sequencing the most valuable type-strain genomes for metagenomic binning, comparative biology and taxonomic classification.</title>
        <authorList>
            <person name="Goeker M."/>
        </authorList>
    </citation>
    <scope>NUCLEOTIDE SEQUENCE [LARGE SCALE GENOMIC DNA]</scope>
    <source>
        <strain evidence="7 8">DSM 21056</strain>
    </source>
</reference>
<keyword evidence="7" id="KW-0436">Ligase</keyword>